<evidence type="ECO:0000259" key="1">
    <source>
        <dbReference type="PROSITE" id="PS50106"/>
    </source>
</evidence>
<evidence type="ECO:0000313" key="4">
    <source>
        <dbReference type="Proteomes" id="UP001620645"/>
    </source>
</evidence>
<reference evidence="3 4" key="1">
    <citation type="submission" date="2024-10" db="EMBL/GenBank/DDBJ databases">
        <authorList>
            <person name="Kim D."/>
        </authorList>
    </citation>
    <scope>NUCLEOTIDE SEQUENCE [LARGE SCALE GENOMIC DNA]</scope>
    <source>
        <strain evidence="3">Taebaek</strain>
    </source>
</reference>
<dbReference type="Proteomes" id="UP001620645">
    <property type="component" value="Unassembled WGS sequence"/>
</dbReference>
<dbReference type="InterPro" id="IPR053793">
    <property type="entry name" value="PB1-like"/>
</dbReference>
<dbReference type="SMART" id="SM00666">
    <property type="entry name" value="PB1"/>
    <property type="match status" value="1"/>
</dbReference>
<dbReference type="Gene3D" id="3.10.20.90">
    <property type="entry name" value="Phosphatidylinositol 3-kinase Catalytic Subunit, Chain A, domain 1"/>
    <property type="match status" value="1"/>
</dbReference>
<dbReference type="EMBL" id="JBICCN010000373">
    <property type="protein sequence ID" value="KAL3072433.1"/>
    <property type="molecule type" value="Genomic_DNA"/>
</dbReference>
<dbReference type="InterPro" id="IPR051741">
    <property type="entry name" value="PAR6_homolog"/>
</dbReference>
<organism evidence="3 4">
    <name type="scientific">Heterodera schachtii</name>
    <name type="common">Sugarbeet cyst nematode worm</name>
    <name type="synonym">Tylenchus schachtii</name>
    <dbReference type="NCBI Taxonomy" id="97005"/>
    <lineage>
        <taxon>Eukaryota</taxon>
        <taxon>Metazoa</taxon>
        <taxon>Ecdysozoa</taxon>
        <taxon>Nematoda</taxon>
        <taxon>Chromadorea</taxon>
        <taxon>Rhabditida</taxon>
        <taxon>Tylenchina</taxon>
        <taxon>Tylenchomorpha</taxon>
        <taxon>Tylenchoidea</taxon>
        <taxon>Heteroderidae</taxon>
        <taxon>Heteroderinae</taxon>
        <taxon>Heterodera</taxon>
    </lineage>
</organism>
<name>A0ABD2I0J0_HETSC</name>
<evidence type="ECO:0000259" key="2">
    <source>
        <dbReference type="PROSITE" id="PS51745"/>
    </source>
</evidence>
<keyword evidence="4" id="KW-1185">Reference proteome</keyword>
<dbReference type="Gene3D" id="2.30.42.10">
    <property type="match status" value="1"/>
</dbReference>
<dbReference type="PANTHER" id="PTHR14102:SF11">
    <property type="entry name" value="LD29223P"/>
    <property type="match status" value="1"/>
</dbReference>
<comment type="caution">
    <text evidence="3">The sequence shown here is derived from an EMBL/GenBank/DDBJ whole genome shotgun (WGS) entry which is preliminary data.</text>
</comment>
<dbReference type="CDD" id="cd06718">
    <property type="entry name" value="PDZ_Par6-like"/>
    <property type="match status" value="1"/>
</dbReference>
<evidence type="ECO:0000313" key="3">
    <source>
        <dbReference type="EMBL" id="KAL3072433.1"/>
    </source>
</evidence>
<dbReference type="SUPFAM" id="SSF54277">
    <property type="entry name" value="CAD &amp; PB1 domains"/>
    <property type="match status" value="1"/>
</dbReference>
<gene>
    <name evidence="3" type="ORF">niasHS_017407</name>
</gene>
<dbReference type="SUPFAM" id="SSF50156">
    <property type="entry name" value="PDZ domain-like"/>
    <property type="match status" value="1"/>
</dbReference>
<dbReference type="InterPro" id="IPR000270">
    <property type="entry name" value="PB1_dom"/>
</dbReference>
<dbReference type="SMART" id="SM00228">
    <property type="entry name" value="PDZ"/>
    <property type="match status" value="1"/>
</dbReference>
<dbReference type="InterPro" id="IPR036034">
    <property type="entry name" value="PDZ_sf"/>
</dbReference>
<dbReference type="PROSITE" id="PS50106">
    <property type="entry name" value="PDZ"/>
    <property type="match status" value="1"/>
</dbReference>
<feature type="domain" description="PB1" evidence="2">
    <location>
        <begin position="1"/>
        <end position="82"/>
    </location>
</feature>
<dbReference type="Pfam" id="PF00564">
    <property type="entry name" value="PB1"/>
    <property type="match status" value="1"/>
</dbReference>
<dbReference type="InterPro" id="IPR001478">
    <property type="entry name" value="PDZ"/>
</dbReference>
<dbReference type="Pfam" id="PF00595">
    <property type="entry name" value="PDZ"/>
    <property type="match status" value="1"/>
</dbReference>
<dbReference type="PROSITE" id="PS51745">
    <property type="entry name" value="PB1"/>
    <property type="match status" value="1"/>
</dbReference>
<protein>
    <submittedName>
        <fullName evidence="3">Uncharacterized protein</fullName>
    </submittedName>
</protein>
<proteinExistence type="predicted"/>
<dbReference type="PANTHER" id="PTHR14102">
    <property type="entry name" value="PAR-6-RELATED"/>
    <property type="match status" value="1"/>
</dbReference>
<dbReference type="AlphaFoldDB" id="A0ABD2I0J0"/>
<feature type="domain" description="PDZ" evidence="1">
    <location>
        <begin position="145"/>
        <end position="239"/>
    </location>
</feature>
<sequence length="335" mass="37704">MHIKSKFDSEFRRFSIPFNGERIMSFSEFRSFIETVHSLHQIPFTLCYTSYTGDLLPITNDDNFRKSLESARPYLQLLIQRKGESWEEKYGYGTDATDRRRKGLSMLISANARPNKRNYNISNPEDFRQVSSIIDVNVVPASHRRVKLCKYGGDDRKLGFFIRDGTSLRMTHQGPIKCEGIFISRLVEGGLAESTGLLSVGDEVVEVNGIEVNGKKLDQVADMMVANAHNLIVTIKPANQRNSLQRKGKADQFAVQNQYHQYFTGDGSSSSVVGKIGTFGSGGGGKVYPTGQGSPLYHLGTDRHHHQMDEFDDDYAEDEDEDEIVDHTKTALKIH</sequence>
<accession>A0ABD2I0J0</accession>